<proteinExistence type="predicted"/>
<dbReference type="AlphaFoldDB" id="A8HA97"/>
<dbReference type="GO" id="GO:0005886">
    <property type="term" value="C:plasma membrane"/>
    <property type="evidence" value="ECO:0007669"/>
    <property type="project" value="TreeGrafter"/>
</dbReference>
<feature type="transmembrane region" description="Helical" evidence="1">
    <location>
        <begin position="667"/>
        <end position="688"/>
    </location>
</feature>
<evidence type="ECO:0000313" key="2">
    <source>
        <dbReference type="EMBL" id="ABV89484.1"/>
    </source>
</evidence>
<dbReference type="eggNOG" id="ENOG50332UU">
    <property type="taxonomic scope" value="Bacteria"/>
</dbReference>
<feature type="transmembrane region" description="Helical" evidence="1">
    <location>
        <begin position="753"/>
        <end position="778"/>
    </location>
</feature>
<evidence type="ECO:0000313" key="3">
    <source>
        <dbReference type="Proteomes" id="UP000002608"/>
    </source>
</evidence>
<dbReference type="KEGG" id="spl:Spea_4174"/>
<keyword evidence="1" id="KW-0472">Membrane</keyword>
<dbReference type="PANTHER" id="PTHR30572:SF4">
    <property type="entry name" value="ABC TRANSPORTER PERMEASE YTRF"/>
    <property type="match status" value="1"/>
</dbReference>
<keyword evidence="1" id="KW-1133">Transmembrane helix</keyword>
<sequence length="792" mass="88021">MLFDVIYGWRKWQGQRGFWCLLVVSLCLFCCLIGLVVNLFWLLSSDRPLWVGNQQSMITIASKDLSGNLQPTSGYDIDLVQRLTGVESVASIAIQSSLVTIGLKELPRVTIGFYSQNTIELLGLAAPFSMQNFESRKGIVSQRFWQQHLESNSSLKESRLYYRDSAFLIAGIAPQTMLRLGDVSVDIWLPDTYLQLGVPDMFVDNPEPYLKTRSNRYGFAQLSEQANVESLQDAYINLRQQTPWPDSGFSDNYYHPWLISGVELNPNGRDILQRQAWILLLLLVGFGFIIFSGIVSAYTQQGITRSAEMSLKLALGGCRRGLMGQLLRENIPALVLVGGLSPLLGLIVTHYVGTIGVYQEYFVEGVKFNFWLWLVAVSCSLWLFICCALFPLSGSINKLFSRGKQGHMTKMQQGVRQLVLVLQLAVITGVLLVSLSLMYQELQKYSSVVIAKDVTSYKPKVDGRLSVMLTSEQLDGEWRVDGSPIALSSAPFTQLGAPSLKYQSESGVALEKPINGLYVSHNFFRLLGIPLLSRGDLAENTVMINRSMASQLAIELGLNDWRAVKGLALKVSGFYYEKHVRVAGIVSDTAHFGIANEAKPLIYLSLKDQNPLLSSRIAPVFYSKGGNKEVIASHLNDWALLLSPKLSYVKGQSVVKQIEDTDTAGKLLFLTSSSMALLIIFLVIFTLYNKFSYAVKSEQMKWAIMLAVGGKKEALMAQMVWANALLAMVSILLTLGVFILLESYTQSLVNVSLFQPLIWAVCIALTLLFIVVITLWAARGLLKQNISVLLRG</sequence>
<dbReference type="OrthoDB" id="6244065at2"/>
<protein>
    <recommendedName>
        <fullName evidence="4">ABC3 transporter permease protein domain-containing protein</fullName>
    </recommendedName>
</protein>
<accession>A8HA97</accession>
<dbReference type="HOGENOM" id="CLU_355220_0_0_6"/>
<feature type="transmembrane region" description="Helical" evidence="1">
    <location>
        <begin position="276"/>
        <end position="299"/>
    </location>
</feature>
<feature type="transmembrane region" description="Helical" evidence="1">
    <location>
        <begin position="370"/>
        <end position="397"/>
    </location>
</feature>
<name>A8HA97_SHEPA</name>
<dbReference type="EMBL" id="CP000851">
    <property type="protein sequence ID" value="ABV89484.1"/>
    <property type="molecule type" value="Genomic_DNA"/>
</dbReference>
<gene>
    <name evidence="2" type="ordered locus">Spea_4174</name>
</gene>
<feature type="transmembrane region" description="Helical" evidence="1">
    <location>
        <begin position="333"/>
        <end position="358"/>
    </location>
</feature>
<feature type="transmembrane region" description="Helical" evidence="1">
    <location>
        <begin position="18"/>
        <end position="43"/>
    </location>
</feature>
<keyword evidence="3" id="KW-1185">Reference proteome</keyword>
<dbReference type="PANTHER" id="PTHR30572">
    <property type="entry name" value="MEMBRANE COMPONENT OF TRANSPORTER-RELATED"/>
    <property type="match status" value="1"/>
</dbReference>
<evidence type="ECO:0008006" key="4">
    <source>
        <dbReference type="Google" id="ProtNLM"/>
    </source>
</evidence>
<keyword evidence="1" id="KW-0812">Transmembrane</keyword>
<dbReference type="GO" id="GO:0022857">
    <property type="term" value="F:transmembrane transporter activity"/>
    <property type="evidence" value="ECO:0007669"/>
    <property type="project" value="TreeGrafter"/>
</dbReference>
<dbReference type="Proteomes" id="UP000002608">
    <property type="component" value="Chromosome"/>
</dbReference>
<reference evidence="2 3" key="1">
    <citation type="submission" date="2007-10" db="EMBL/GenBank/DDBJ databases">
        <title>Complete sequence of Shewanella pealeana ATCC 700345.</title>
        <authorList>
            <consortium name="US DOE Joint Genome Institute"/>
            <person name="Copeland A."/>
            <person name="Lucas S."/>
            <person name="Lapidus A."/>
            <person name="Barry K."/>
            <person name="Glavina del Rio T."/>
            <person name="Dalin E."/>
            <person name="Tice H."/>
            <person name="Pitluck S."/>
            <person name="Chertkov O."/>
            <person name="Brettin T."/>
            <person name="Bruce D."/>
            <person name="Detter J.C."/>
            <person name="Han C."/>
            <person name="Schmutz J."/>
            <person name="Larimer F."/>
            <person name="Land M."/>
            <person name="Hauser L."/>
            <person name="Kyrpides N."/>
            <person name="Kim E."/>
            <person name="Zhao J.-S.Z."/>
            <person name="Manno D."/>
            <person name="Hawari J."/>
            <person name="Richardson P."/>
        </authorList>
    </citation>
    <scope>NUCLEOTIDE SEQUENCE [LARGE SCALE GENOMIC DNA]</scope>
    <source>
        <strain evidence="3">ATCC 700345 / ANG-SQ1</strain>
    </source>
</reference>
<dbReference type="InterPro" id="IPR050250">
    <property type="entry name" value="Macrolide_Exporter_MacB"/>
</dbReference>
<feature type="transmembrane region" description="Helical" evidence="1">
    <location>
        <begin position="720"/>
        <end position="741"/>
    </location>
</feature>
<dbReference type="STRING" id="398579.Spea_4174"/>
<organism evidence="2 3">
    <name type="scientific">Shewanella pealeana (strain ATCC 700345 / ANG-SQ1)</name>
    <dbReference type="NCBI Taxonomy" id="398579"/>
    <lineage>
        <taxon>Bacteria</taxon>
        <taxon>Pseudomonadati</taxon>
        <taxon>Pseudomonadota</taxon>
        <taxon>Gammaproteobacteria</taxon>
        <taxon>Alteromonadales</taxon>
        <taxon>Shewanellaceae</taxon>
        <taxon>Shewanella</taxon>
    </lineage>
</organism>
<evidence type="ECO:0000256" key="1">
    <source>
        <dbReference type="SAM" id="Phobius"/>
    </source>
</evidence>
<feature type="transmembrane region" description="Helical" evidence="1">
    <location>
        <begin position="418"/>
        <end position="439"/>
    </location>
</feature>